<dbReference type="Proteomes" id="UP000188174">
    <property type="component" value="Chromosome"/>
</dbReference>
<dbReference type="PANTHER" id="PTHR30015">
    <property type="entry name" value="MRR RESTRICTION SYSTEM PROTEIN"/>
    <property type="match status" value="1"/>
</dbReference>
<proteinExistence type="predicted"/>
<dbReference type="Pfam" id="PF04471">
    <property type="entry name" value="Mrr_cat"/>
    <property type="match status" value="1"/>
</dbReference>
<name>A0ABN4X2D0_9HYPH</name>
<dbReference type="SUPFAM" id="SSF52980">
    <property type="entry name" value="Restriction endonuclease-like"/>
    <property type="match status" value="1"/>
</dbReference>
<protein>
    <recommendedName>
        <fullName evidence="1">Restriction endonuclease type IV Mrr domain-containing protein</fullName>
    </recommendedName>
</protein>
<dbReference type="InterPro" id="IPR052906">
    <property type="entry name" value="Type_IV_Methyl-Rstrct_Enzyme"/>
</dbReference>
<evidence type="ECO:0000313" key="3">
    <source>
        <dbReference type="Proteomes" id="UP000188174"/>
    </source>
</evidence>
<dbReference type="InterPro" id="IPR011856">
    <property type="entry name" value="tRNA_endonuc-like_dom_sf"/>
</dbReference>
<sequence>MEETGLNNSRLQRLLSRLPAEVLLNENSFTFPQAFMKFLAAFFNIENEVHLTARGDFFEATDKTTSQLRHEALSEICAQNLPDDFDPSELVGNFGEVNNETLESLSNTDVSDAYETLDACVDQYSIAALVNDEKSAELCRSAQKKILESAALDPTSLFKMSSRNFEKLVYSVFSELGCDCELTASSSDGGFDVFVRAKGVLGTQAQIFECKRFGPDRPVGVEIVRSLLGTVTKDLCNGATLVTTSTFTSGANALQSSNSYILNLMDYGQLMKCVFKAVGPLDKAVHS</sequence>
<dbReference type="Gene3D" id="3.40.1350.10">
    <property type="match status" value="1"/>
</dbReference>
<dbReference type="EMBL" id="CP019630">
    <property type="protein sequence ID" value="AQQ05667.1"/>
    <property type="molecule type" value="Genomic_DNA"/>
</dbReference>
<evidence type="ECO:0000259" key="1">
    <source>
        <dbReference type="Pfam" id="PF04471"/>
    </source>
</evidence>
<dbReference type="PANTHER" id="PTHR30015:SF7">
    <property type="entry name" value="TYPE IV METHYL-DIRECTED RESTRICTION ENZYME ECOKMRR"/>
    <property type="match status" value="1"/>
</dbReference>
<feature type="domain" description="Restriction endonuclease type IV Mrr" evidence="1">
    <location>
        <begin position="159"/>
        <end position="272"/>
    </location>
</feature>
<reference evidence="2 3" key="1">
    <citation type="submission" date="2017-02" db="EMBL/GenBank/DDBJ databases">
        <authorList>
            <person name="Jeong S."/>
        </authorList>
    </citation>
    <scope>NUCLEOTIDE SEQUENCE [LARGE SCALE GENOMIC DNA]</scope>
    <source>
        <strain evidence="2 3">RMAR6-6</strain>
    </source>
</reference>
<dbReference type="InterPro" id="IPR011335">
    <property type="entry name" value="Restrct_endonuc-II-like"/>
</dbReference>
<dbReference type="InterPro" id="IPR007560">
    <property type="entry name" value="Restrct_endonuc_IV_Mrr"/>
</dbReference>
<evidence type="ECO:0000313" key="2">
    <source>
        <dbReference type="EMBL" id="AQQ05667.1"/>
    </source>
</evidence>
<organism evidence="2 3">
    <name type="scientific">Roseibium algicola</name>
    <dbReference type="NCBI Taxonomy" id="2857014"/>
    <lineage>
        <taxon>Bacteria</taxon>
        <taxon>Pseudomonadati</taxon>
        <taxon>Pseudomonadota</taxon>
        <taxon>Alphaproteobacteria</taxon>
        <taxon>Hyphomicrobiales</taxon>
        <taxon>Stappiaceae</taxon>
        <taxon>Roseibium</taxon>
    </lineage>
</organism>
<accession>A0ABN4X2D0</accession>
<keyword evidence="3" id="KW-1185">Reference proteome</keyword>
<gene>
    <name evidence="2" type="ORF">B0E33_20595</name>
</gene>